<evidence type="ECO:0000313" key="12">
    <source>
        <dbReference type="Proteomes" id="UP000048926"/>
    </source>
</evidence>
<organism evidence="11 12">
    <name type="scientific">Roseibium aggregatum</name>
    <dbReference type="NCBI Taxonomy" id="187304"/>
    <lineage>
        <taxon>Bacteria</taxon>
        <taxon>Pseudomonadati</taxon>
        <taxon>Pseudomonadota</taxon>
        <taxon>Alphaproteobacteria</taxon>
        <taxon>Hyphomicrobiales</taxon>
        <taxon>Stappiaceae</taxon>
        <taxon>Roseibium</taxon>
    </lineage>
</organism>
<sequence>MKAFYFLLQAFAWIAALLFVAVGCMLTYEVLARYLFVAPTIWASELSQLCLIWGTMLAMPWLLKAGRHIAVDALTDQLSPGWRRACHVVAMGFVAVFSILVAWKGGGIFYDSFERGRTSGSMLDLPMWISELSVPVGFALLFVQALIELGQKPKSGDHEAVVME</sequence>
<keyword evidence="7 9" id="KW-0472">Membrane</keyword>
<dbReference type="PANTHER" id="PTHR35011:SF10">
    <property type="entry name" value="TRAP TRANSPORTER SMALL PERMEASE PROTEIN"/>
    <property type="match status" value="1"/>
</dbReference>
<comment type="subcellular location">
    <subcellularLocation>
        <location evidence="1 9">Cell inner membrane</location>
        <topology evidence="1 9">Multi-pass membrane protein</topology>
    </subcellularLocation>
</comment>
<dbReference type="RefSeq" id="WP_023014458.1">
    <property type="nucleotide sequence ID" value="NZ_CP045627.1"/>
</dbReference>
<comment type="similarity">
    <text evidence="8 9">Belongs to the TRAP transporter small permease family.</text>
</comment>
<evidence type="ECO:0000256" key="2">
    <source>
        <dbReference type="ARBA" id="ARBA00022448"/>
    </source>
</evidence>
<keyword evidence="12" id="KW-1185">Reference proteome</keyword>
<keyword evidence="3" id="KW-1003">Cell membrane</keyword>
<name>A0A0M6Y8L3_9HYPH</name>
<dbReference type="GO" id="GO:0015740">
    <property type="term" value="P:C4-dicarboxylate transport"/>
    <property type="evidence" value="ECO:0007669"/>
    <property type="project" value="TreeGrafter"/>
</dbReference>
<dbReference type="AlphaFoldDB" id="A0A0M6Y8L3"/>
<comment type="caution">
    <text evidence="9">Lacks conserved residue(s) required for the propagation of feature annotation.</text>
</comment>
<feature type="transmembrane region" description="Helical" evidence="9">
    <location>
        <begin position="125"/>
        <end position="147"/>
    </location>
</feature>
<keyword evidence="2 9" id="KW-0813">Transport</keyword>
<evidence type="ECO:0000313" key="11">
    <source>
        <dbReference type="EMBL" id="CTQ46436.1"/>
    </source>
</evidence>
<dbReference type="OrthoDB" id="4250245at2"/>
<comment type="subunit">
    <text evidence="9">The complex comprises the extracytoplasmic solute receptor protein and the two transmembrane proteins.</text>
</comment>
<feature type="domain" description="Tripartite ATP-independent periplasmic transporters DctQ component" evidence="10">
    <location>
        <begin position="24"/>
        <end position="149"/>
    </location>
</feature>
<keyword evidence="4 9" id="KW-0997">Cell inner membrane</keyword>
<reference evidence="12" key="1">
    <citation type="submission" date="2015-07" db="EMBL/GenBank/DDBJ databases">
        <authorList>
            <person name="Rodrigo-Torres Lidia"/>
            <person name="Arahal R.David."/>
        </authorList>
    </citation>
    <scope>NUCLEOTIDE SEQUENCE [LARGE SCALE GENOMIC DNA]</scope>
    <source>
        <strain evidence="12">CECT 4801</strain>
    </source>
</reference>
<evidence type="ECO:0000256" key="4">
    <source>
        <dbReference type="ARBA" id="ARBA00022519"/>
    </source>
</evidence>
<dbReference type="Pfam" id="PF04290">
    <property type="entry name" value="DctQ"/>
    <property type="match status" value="1"/>
</dbReference>
<evidence type="ECO:0000256" key="8">
    <source>
        <dbReference type="ARBA" id="ARBA00038436"/>
    </source>
</evidence>
<evidence type="ECO:0000256" key="5">
    <source>
        <dbReference type="ARBA" id="ARBA00022692"/>
    </source>
</evidence>
<keyword evidence="5 9" id="KW-0812">Transmembrane</keyword>
<proteinExistence type="inferred from homology"/>
<dbReference type="InterPro" id="IPR007387">
    <property type="entry name" value="TRAP_DctQ"/>
</dbReference>
<accession>A0A0M6Y8L3</accession>
<evidence type="ECO:0000256" key="3">
    <source>
        <dbReference type="ARBA" id="ARBA00022475"/>
    </source>
</evidence>
<dbReference type="GO" id="GO:0022857">
    <property type="term" value="F:transmembrane transporter activity"/>
    <property type="evidence" value="ECO:0007669"/>
    <property type="project" value="UniProtKB-UniRule"/>
</dbReference>
<evidence type="ECO:0000259" key="10">
    <source>
        <dbReference type="Pfam" id="PF04290"/>
    </source>
</evidence>
<dbReference type="GO" id="GO:0005886">
    <property type="term" value="C:plasma membrane"/>
    <property type="evidence" value="ECO:0007669"/>
    <property type="project" value="UniProtKB-SubCell"/>
</dbReference>
<comment type="function">
    <text evidence="9">Part of the tripartite ATP-independent periplasmic (TRAP) transport system.</text>
</comment>
<dbReference type="Proteomes" id="UP000048926">
    <property type="component" value="Unassembled WGS sequence"/>
</dbReference>
<evidence type="ECO:0000256" key="1">
    <source>
        <dbReference type="ARBA" id="ARBA00004429"/>
    </source>
</evidence>
<dbReference type="EMBL" id="CXST01000003">
    <property type="protein sequence ID" value="CTQ46436.1"/>
    <property type="molecule type" value="Genomic_DNA"/>
</dbReference>
<protein>
    <recommendedName>
        <fullName evidence="9">TRAP transporter small permease protein</fullName>
    </recommendedName>
</protein>
<dbReference type="STRING" id="187304.B0E33_12410"/>
<evidence type="ECO:0000256" key="7">
    <source>
        <dbReference type="ARBA" id="ARBA00023136"/>
    </source>
</evidence>
<evidence type="ECO:0000256" key="9">
    <source>
        <dbReference type="RuleBase" id="RU369079"/>
    </source>
</evidence>
<dbReference type="PANTHER" id="PTHR35011">
    <property type="entry name" value="2,3-DIKETO-L-GULONATE TRAP TRANSPORTER SMALL PERMEASE PROTEIN YIAM"/>
    <property type="match status" value="1"/>
</dbReference>
<dbReference type="KEGG" id="lagg:B0E33_12410"/>
<evidence type="ECO:0000256" key="6">
    <source>
        <dbReference type="ARBA" id="ARBA00022989"/>
    </source>
</evidence>
<dbReference type="InterPro" id="IPR055348">
    <property type="entry name" value="DctQ"/>
</dbReference>
<gene>
    <name evidence="11" type="primary">siaT_26</name>
    <name evidence="11" type="ORF">LAL4801_04895</name>
</gene>
<feature type="transmembrane region" description="Helical" evidence="9">
    <location>
        <begin position="84"/>
        <end position="105"/>
    </location>
</feature>
<keyword evidence="6 9" id="KW-1133">Transmembrane helix</keyword>
<dbReference type="PROSITE" id="PS51257">
    <property type="entry name" value="PROKAR_LIPOPROTEIN"/>
    <property type="match status" value="1"/>
</dbReference>